<dbReference type="InterPro" id="IPR038709">
    <property type="entry name" value="RpoN_core-bd_sf"/>
</dbReference>
<evidence type="ECO:0000313" key="12">
    <source>
        <dbReference type="Proteomes" id="UP000665020"/>
    </source>
</evidence>
<feature type="domain" description="RNA polymerase sigma factor 54 DNA-binding" evidence="9">
    <location>
        <begin position="275"/>
        <end position="428"/>
    </location>
</feature>
<dbReference type="InterPro" id="IPR007046">
    <property type="entry name" value="RNA_pol_sigma_54_core-bd"/>
</dbReference>
<keyword evidence="6" id="KW-0731">Sigma factor</keyword>
<dbReference type="PROSITE" id="PS00718">
    <property type="entry name" value="SIGMA54_2"/>
    <property type="match status" value="1"/>
</dbReference>
<dbReference type="PROSITE" id="PS50044">
    <property type="entry name" value="SIGMA54_3"/>
    <property type="match status" value="1"/>
</dbReference>
<dbReference type="GO" id="GO:0003677">
    <property type="term" value="F:DNA binding"/>
    <property type="evidence" value="ECO:0007669"/>
    <property type="project" value="UniProtKB-KW"/>
</dbReference>
<evidence type="ECO:0000256" key="2">
    <source>
        <dbReference type="ARBA" id="ARBA00022478"/>
    </source>
</evidence>
<dbReference type="PIRSF" id="PIRSF000774">
    <property type="entry name" value="RpoN"/>
    <property type="match status" value="1"/>
</dbReference>
<protein>
    <submittedName>
        <fullName evidence="11">RNA polymerase factor sigma-54</fullName>
    </submittedName>
</protein>
<reference evidence="11" key="1">
    <citation type="submission" date="2019-12" db="EMBL/GenBank/DDBJ databases">
        <authorList>
            <person name="zhang j."/>
            <person name="sun C.M."/>
        </authorList>
    </citation>
    <scope>NUCLEOTIDE SEQUENCE</scope>
    <source>
        <strain evidence="11">NS-1</strain>
    </source>
</reference>
<evidence type="ECO:0000256" key="6">
    <source>
        <dbReference type="ARBA" id="ARBA00023082"/>
    </source>
</evidence>
<dbReference type="Pfam" id="PF04963">
    <property type="entry name" value="Sigma54_CBD"/>
    <property type="match status" value="1"/>
</dbReference>
<dbReference type="PANTHER" id="PTHR32248">
    <property type="entry name" value="RNA POLYMERASE SIGMA-54 FACTOR"/>
    <property type="match status" value="1"/>
</dbReference>
<keyword evidence="4" id="KW-0548">Nucleotidyltransferase</keyword>
<evidence type="ECO:0000313" key="11">
    <source>
        <dbReference type="EMBL" id="QTL97051.1"/>
    </source>
</evidence>
<keyword evidence="12" id="KW-1185">Reference proteome</keyword>
<dbReference type="Gene3D" id="1.10.10.1330">
    <property type="entry name" value="RNA polymerase sigma-54 factor, core-binding domain"/>
    <property type="match status" value="1"/>
</dbReference>
<keyword evidence="3" id="KW-0808">Transferase</keyword>
<keyword evidence="2" id="KW-0240">DNA-directed RNA polymerase</keyword>
<keyword evidence="8" id="KW-0804">Transcription</keyword>
<dbReference type="PANTHER" id="PTHR32248:SF4">
    <property type="entry name" value="RNA POLYMERASE SIGMA-54 FACTOR"/>
    <property type="match status" value="1"/>
</dbReference>
<keyword evidence="5" id="KW-0805">Transcription regulation</keyword>
<dbReference type="GO" id="GO:0001216">
    <property type="term" value="F:DNA-binding transcription activator activity"/>
    <property type="evidence" value="ECO:0007669"/>
    <property type="project" value="InterPro"/>
</dbReference>
<dbReference type="InterPro" id="IPR000394">
    <property type="entry name" value="RNA_pol_sigma_54"/>
</dbReference>
<evidence type="ECO:0000256" key="1">
    <source>
        <dbReference type="ARBA" id="ARBA00008798"/>
    </source>
</evidence>
<dbReference type="Pfam" id="PF00309">
    <property type="entry name" value="Sigma54_AID"/>
    <property type="match status" value="1"/>
</dbReference>
<gene>
    <name evidence="11" type="primary">rpoN</name>
    <name evidence="11" type="ORF">GM661_03185</name>
</gene>
<dbReference type="GO" id="GO:0016779">
    <property type="term" value="F:nucleotidyltransferase activity"/>
    <property type="evidence" value="ECO:0007669"/>
    <property type="project" value="UniProtKB-KW"/>
</dbReference>
<evidence type="ECO:0000256" key="7">
    <source>
        <dbReference type="ARBA" id="ARBA00023125"/>
    </source>
</evidence>
<evidence type="ECO:0000256" key="3">
    <source>
        <dbReference type="ARBA" id="ARBA00022679"/>
    </source>
</evidence>
<accession>A0A8A7K6P3</accession>
<dbReference type="GO" id="GO:0000428">
    <property type="term" value="C:DNA-directed RNA polymerase complex"/>
    <property type="evidence" value="ECO:0007669"/>
    <property type="project" value="UniProtKB-KW"/>
</dbReference>
<sequence>MDLGFNLNLEQKQKLVMTPQLQMAIEILQFSSQEMEEYIEEELAENPLLDRLDKQNYSSGIDYSVNSDKENNYENYVAYKPNLLEYLERQLYQVLEENELELGKFIIGSLDEHGFLTSSCRNIAKRFKSSVDKVESILRRIQYLDPVGIAASNVREALLIQLDSLMLDTGLAEEIVRDYFDCLVEKEYSFIRKKLAANEERVMGAINLIKTLNPHPASAYNASDEVKYIVPDLIVKENKGEYLVISNEKSIPSLMINPYYHKMLKENKGTDVYEYLLGKYRSALWLMRSIEQRRFTIYRIAEAIVKEQRDFLNLGIKYLKSMTMQEVADILGMHESTVSRATTEKYLQTPQGLFELKFFFNSGVNNLSSVSIKALIADYIENEKPESPLSDRELTELLKENRALDLSRRTVAKYRKEMGIPSSNKRRKPK</sequence>
<name>A0A8A7K6P3_9FIRM</name>
<feature type="domain" description="RNA polymerase sigma factor 54 core-binding" evidence="10">
    <location>
        <begin position="72"/>
        <end position="260"/>
    </location>
</feature>
<dbReference type="NCBIfam" id="TIGR02395">
    <property type="entry name" value="rpoN_sigma"/>
    <property type="match status" value="1"/>
</dbReference>
<comment type="similarity">
    <text evidence="1">Belongs to the sigma-54 factor family.</text>
</comment>
<dbReference type="InterPro" id="IPR007634">
    <property type="entry name" value="RNA_pol_sigma_54_DNA-bd"/>
</dbReference>
<dbReference type="GO" id="GO:0016987">
    <property type="term" value="F:sigma factor activity"/>
    <property type="evidence" value="ECO:0007669"/>
    <property type="project" value="UniProtKB-KW"/>
</dbReference>
<evidence type="ECO:0000256" key="8">
    <source>
        <dbReference type="ARBA" id="ARBA00023163"/>
    </source>
</evidence>
<dbReference type="Pfam" id="PF04552">
    <property type="entry name" value="Sigma54_DBD"/>
    <property type="match status" value="1"/>
</dbReference>
<dbReference type="PRINTS" id="PR00045">
    <property type="entry name" value="SIGMA54FCT"/>
</dbReference>
<dbReference type="AlphaFoldDB" id="A0A8A7K6P3"/>
<evidence type="ECO:0000259" key="9">
    <source>
        <dbReference type="Pfam" id="PF04552"/>
    </source>
</evidence>
<dbReference type="RefSeq" id="WP_230868712.1">
    <property type="nucleotide sequence ID" value="NZ_CP046640.1"/>
</dbReference>
<evidence type="ECO:0000256" key="5">
    <source>
        <dbReference type="ARBA" id="ARBA00023015"/>
    </source>
</evidence>
<dbReference type="EMBL" id="CP046640">
    <property type="protein sequence ID" value="QTL97051.1"/>
    <property type="molecule type" value="Genomic_DNA"/>
</dbReference>
<dbReference type="Proteomes" id="UP000665020">
    <property type="component" value="Chromosome"/>
</dbReference>
<dbReference type="KEGG" id="ifn:GM661_03185"/>
<dbReference type="GO" id="GO:0006352">
    <property type="term" value="P:DNA-templated transcription initiation"/>
    <property type="evidence" value="ECO:0007669"/>
    <property type="project" value="InterPro"/>
</dbReference>
<evidence type="ECO:0000256" key="4">
    <source>
        <dbReference type="ARBA" id="ARBA00022695"/>
    </source>
</evidence>
<dbReference type="Gene3D" id="1.10.10.60">
    <property type="entry name" value="Homeodomain-like"/>
    <property type="match status" value="1"/>
</dbReference>
<keyword evidence="7" id="KW-0238">DNA-binding</keyword>
<evidence type="ECO:0000259" key="10">
    <source>
        <dbReference type="Pfam" id="PF04963"/>
    </source>
</evidence>
<organism evidence="11 12">
    <name type="scientific">Iocasia fonsfrigidae</name>
    <dbReference type="NCBI Taxonomy" id="2682810"/>
    <lineage>
        <taxon>Bacteria</taxon>
        <taxon>Bacillati</taxon>
        <taxon>Bacillota</taxon>
        <taxon>Clostridia</taxon>
        <taxon>Halanaerobiales</taxon>
        <taxon>Halanaerobiaceae</taxon>
        <taxon>Iocasia</taxon>
    </lineage>
</organism>
<proteinExistence type="inferred from homology"/>